<dbReference type="InterPro" id="IPR007259">
    <property type="entry name" value="GCP"/>
</dbReference>
<name>A0A3L6KV39_9TRYP</name>
<organism evidence="9 10">
    <name type="scientific">Trypanosoma brucei equiperdum</name>
    <dbReference type="NCBI Taxonomy" id="630700"/>
    <lineage>
        <taxon>Eukaryota</taxon>
        <taxon>Discoba</taxon>
        <taxon>Euglenozoa</taxon>
        <taxon>Kinetoplastea</taxon>
        <taxon>Metakinetoplastina</taxon>
        <taxon>Trypanosomatida</taxon>
        <taxon>Trypanosomatidae</taxon>
        <taxon>Trypanosoma</taxon>
    </lineage>
</organism>
<dbReference type="InterPro" id="IPR041470">
    <property type="entry name" value="GCP_N"/>
</dbReference>
<dbReference type="GO" id="GO:0051011">
    <property type="term" value="F:microtubule minus-end binding"/>
    <property type="evidence" value="ECO:0007669"/>
    <property type="project" value="TreeGrafter"/>
</dbReference>
<dbReference type="GO" id="GO:0051321">
    <property type="term" value="P:meiotic cell cycle"/>
    <property type="evidence" value="ECO:0007669"/>
    <property type="project" value="TreeGrafter"/>
</dbReference>
<dbReference type="InterPro" id="IPR040457">
    <property type="entry name" value="GCP_C"/>
</dbReference>
<dbReference type="PANTHER" id="PTHR19302">
    <property type="entry name" value="GAMMA TUBULIN COMPLEX PROTEIN"/>
    <property type="match status" value="1"/>
</dbReference>
<evidence type="ECO:0000256" key="2">
    <source>
        <dbReference type="ARBA" id="ARBA00010337"/>
    </source>
</evidence>
<comment type="caution">
    <text evidence="9">The sequence shown here is derived from an EMBL/GenBank/DDBJ whole genome shotgun (WGS) entry which is preliminary data.</text>
</comment>
<evidence type="ECO:0000256" key="1">
    <source>
        <dbReference type="ARBA" id="ARBA00004245"/>
    </source>
</evidence>
<dbReference type="GO" id="GO:0000922">
    <property type="term" value="C:spindle pole"/>
    <property type="evidence" value="ECO:0007669"/>
    <property type="project" value="InterPro"/>
</dbReference>
<keyword evidence="6" id="KW-0732">Signal</keyword>
<evidence type="ECO:0000259" key="7">
    <source>
        <dbReference type="Pfam" id="PF04130"/>
    </source>
</evidence>
<dbReference type="Proteomes" id="UP000266743">
    <property type="component" value="Chromosome 11"/>
</dbReference>
<comment type="subcellular location">
    <subcellularLocation>
        <location evidence="1">Cytoplasm</location>
        <location evidence="1">Cytoskeleton</location>
    </subcellularLocation>
</comment>
<dbReference type="GO" id="GO:0000930">
    <property type="term" value="C:gamma-tubulin complex"/>
    <property type="evidence" value="ECO:0007669"/>
    <property type="project" value="TreeGrafter"/>
</dbReference>
<sequence length="799" mass="90112">MFIFFSCFIFLFFIFFSMYDGLQYSKDVFPAPKWHRAEGDSAANRECVQRVVPFKAVSAGENVDSLTCVGGRLPSVDSLSSPLEGGEIVGNVDDKLKHSHVSVVDDRQPVSSVTGRRGNSFELPGRLIGRRDGSGGVVGSGRFEITPLKPSSTISGITPRHFDVLHPLDDSADRGKHDFVGGVLNAVNDAGGAKAIDELEFISDMLFMWMGVDKTKYFAYDNACCRYEMNSGYGTVRQRQAFSAFQECGCLAHQIDDALRGGTSERSFLQQSLRGAVRRHLSQYHTLVASFRGRQTPPMAFGDLVVAFKRVQPKLRVLHTMLKETENVKGGELASKLQRLVQQGSRRLCALLSDVYMEAVSPLLHMTVSSIIKGDVSDPFNEFFVKSDPRVEDTSDTFWSSKFSLLPDMLPTTVSYSLAEQIRLVAKNVSFIRNCCRCKQWHMDPSIVAAAQSATFDTLDSVVRDAMRFTNTAVLRLIREEFHLDNVLRMVNAFLLVGNGDFYEVLIHKLDPVLGRMSHMVQSSLVRDHMQSALLDITPHTKNLDTDLFTMLHCEIVKDDKIIGWDAFVVTMSVPSPLNNIFDASAMKVYRRLFRMMFKVKRAEVALKNSWRQSVVLDRIIGGLHNAKRETTAWREVAADAHLLGLQLNHFVNNLWSYLVAEVSTVSWDLLMRALRQCNSMDDIRAAHISYLQYLTLHSLLHGDCTSIRQNIESVLSVVRQFVGAQAVLTSLLERGHGDVFSIKNEYQRLADDFQREISSLLTTLEEQHLQFDFLNFLLLRLNFNHFYHDNAFGDNTEF</sequence>
<dbReference type="Pfam" id="PF04130">
    <property type="entry name" value="GCP_C_terminal"/>
    <property type="match status" value="1"/>
</dbReference>
<dbReference type="GO" id="GO:0043015">
    <property type="term" value="F:gamma-tubulin binding"/>
    <property type="evidence" value="ECO:0007669"/>
    <property type="project" value="InterPro"/>
</dbReference>
<dbReference type="GO" id="GO:0007020">
    <property type="term" value="P:microtubule nucleation"/>
    <property type="evidence" value="ECO:0007669"/>
    <property type="project" value="InterPro"/>
</dbReference>
<evidence type="ECO:0000256" key="3">
    <source>
        <dbReference type="ARBA" id="ARBA00022490"/>
    </source>
</evidence>
<feature type="domain" description="Gamma tubulin complex component protein N-terminal" evidence="8">
    <location>
        <begin position="202"/>
        <end position="481"/>
    </location>
</feature>
<protein>
    <submittedName>
        <fullName evidence="9">Gamma-tubulin complex subunit</fullName>
    </submittedName>
</protein>
<comment type="similarity">
    <text evidence="2">Belongs to the TUBGCP family.</text>
</comment>
<feature type="domain" description="Gamma tubulin complex component C-terminal" evidence="7">
    <location>
        <begin position="486"/>
        <end position="788"/>
    </location>
</feature>
<dbReference type="InterPro" id="IPR042241">
    <property type="entry name" value="GCP_C_sf"/>
</dbReference>
<dbReference type="PANTHER" id="PTHR19302:SF14">
    <property type="entry name" value="GAMMA-TUBULIN COMPLEX COMPONENT 3"/>
    <property type="match status" value="1"/>
</dbReference>
<feature type="signal peptide" evidence="6">
    <location>
        <begin position="1"/>
        <end position="21"/>
    </location>
</feature>
<dbReference type="GO" id="GO:0000278">
    <property type="term" value="P:mitotic cell cycle"/>
    <property type="evidence" value="ECO:0007669"/>
    <property type="project" value="TreeGrafter"/>
</dbReference>
<keyword evidence="5" id="KW-0206">Cytoskeleton</keyword>
<dbReference type="Gene3D" id="1.20.120.1900">
    <property type="entry name" value="Gamma-tubulin complex, C-terminal domain"/>
    <property type="match status" value="1"/>
</dbReference>
<reference evidence="9 10" key="1">
    <citation type="submission" date="2018-09" db="EMBL/GenBank/DDBJ databases">
        <title>whole genome sequence of T. equiperdum IVM-t1 strain.</title>
        <authorList>
            <person name="Suganuma K."/>
        </authorList>
    </citation>
    <scope>NUCLEOTIDE SEQUENCE [LARGE SCALE GENOMIC DNA]</scope>
    <source>
        <strain evidence="9 10">IVM-t1</strain>
    </source>
</reference>
<evidence type="ECO:0000259" key="8">
    <source>
        <dbReference type="Pfam" id="PF17681"/>
    </source>
</evidence>
<dbReference type="EMBL" id="QSBY01000011">
    <property type="protein sequence ID" value="RHW67756.1"/>
    <property type="molecule type" value="Genomic_DNA"/>
</dbReference>
<gene>
    <name evidence="9" type="ORF">DPX39_110090400</name>
</gene>
<dbReference type="GO" id="GO:0005874">
    <property type="term" value="C:microtubule"/>
    <property type="evidence" value="ECO:0007669"/>
    <property type="project" value="UniProtKB-KW"/>
</dbReference>
<dbReference type="Pfam" id="PF17681">
    <property type="entry name" value="GCP_N_terminal"/>
    <property type="match status" value="1"/>
</dbReference>
<keyword evidence="4" id="KW-0493">Microtubule</keyword>
<accession>A0A3L6KV39</accession>
<evidence type="ECO:0000256" key="6">
    <source>
        <dbReference type="SAM" id="SignalP"/>
    </source>
</evidence>
<dbReference type="AlphaFoldDB" id="A0A3L6KV39"/>
<dbReference type="GO" id="GO:0031122">
    <property type="term" value="P:cytoplasmic microtubule organization"/>
    <property type="evidence" value="ECO:0007669"/>
    <property type="project" value="TreeGrafter"/>
</dbReference>
<evidence type="ECO:0000256" key="5">
    <source>
        <dbReference type="ARBA" id="ARBA00023212"/>
    </source>
</evidence>
<keyword evidence="3" id="KW-0963">Cytoplasm</keyword>
<dbReference type="GO" id="GO:0051225">
    <property type="term" value="P:spindle assembly"/>
    <property type="evidence" value="ECO:0007669"/>
    <property type="project" value="TreeGrafter"/>
</dbReference>
<evidence type="ECO:0000256" key="4">
    <source>
        <dbReference type="ARBA" id="ARBA00022701"/>
    </source>
</evidence>
<feature type="chain" id="PRO_5018188910" evidence="6">
    <location>
        <begin position="22"/>
        <end position="799"/>
    </location>
</feature>
<proteinExistence type="inferred from homology"/>
<evidence type="ECO:0000313" key="10">
    <source>
        <dbReference type="Proteomes" id="UP000266743"/>
    </source>
</evidence>
<evidence type="ECO:0000313" key="9">
    <source>
        <dbReference type="EMBL" id="RHW67756.1"/>
    </source>
</evidence>